<evidence type="ECO:0000259" key="2">
    <source>
        <dbReference type="Pfam" id="PF10135"/>
    </source>
</evidence>
<dbReference type="KEGG" id="mfn:Ga0123462_2113"/>
<accession>A0A2K8L6K1</accession>
<dbReference type="OrthoDB" id="9800413at2"/>
<protein>
    <submittedName>
        <fullName evidence="3">Flagellar protein FlgJ</fullName>
    </submittedName>
</protein>
<dbReference type="RefSeq" id="WP_100266239.1">
    <property type="nucleotide sequence ID" value="NZ_CP018800.1"/>
</dbReference>
<dbReference type="Proteomes" id="UP000231637">
    <property type="component" value="Chromosome"/>
</dbReference>
<keyword evidence="3" id="KW-0969">Cilium</keyword>
<dbReference type="Pfam" id="PF10135">
    <property type="entry name" value="Rod-binding"/>
    <property type="match status" value="1"/>
</dbReference>
<keyword evidence="4" id="KW-1185">Reference proteome</keyword>
<feature type="region of interest" description="Disordered" evidence="1">
    <location>
        <begin position="91"/>
        <end position="133"/>
    </location>
</feature>
<name>A0A2K8L6K1_9PROT</name>
<dbReference type="EMBL" id="CP018800">
    <property type="protein sequence ID" value="ATX82948.1"/>
    <property type="molecule type" value="Genomic_DNA"/>
</dbReference>
<reference evidence="3 4" key="1">
    <citation type="submission" date="2016-12" db="EMBL/GenBank/DDBJ databases">
        <title>Isolation and genomic insights into novel planktonic Zetaproteobacteria from stratified waters of the Chesapeake Bay.</title>
        <authorList>
            <person name="McAllister S.M."/>
            <person name="Kato S."/>
            <person name="Chan C.S."/>
            <person name="Chiu B.K."/>
            <person name="Field E.K."/>
        </authorList>
    </citation>
    <scope>NUCLEOTIDE SEQUENCE [LARGE SCALE GENOMIC DNA]</scope>
    <source>
        <strain evidence="3 4">CP-8</strain>
    </source>
</reference>
<dbReference type="AlphaFoldDB" id="A0A2K8L6K1"/>
<proteinExistence type="predicted"/>
<gene>
    <name evidence="3" type="ORF">Ga0123462_2113</name>
</gene>
<evidence type="ECO:0000313" key="3">
    <source>
        <dbReference type="EMBL" id="ATX82948.1"/>
    </source>
</evidence>
<organism evidence="3 4">
    <name type="scientific">Mariprofundus ferrinatatus</name>
    <dbReference type="NCBI Taxonomy" id="1921087"/>
    <lineage>
        <taxon>Bacteria</taxon>
        <taxon>Pseudomonadati</taxon>
        <taxon>Pseudomonadota</taxon>
        <taxon>Candidatius Mariprofundia</taxon>
        <taxon>Mariprofundales</taxon>
        <taxon>Mariprofundaceae</taxon>
        <taxon>Mariprofundus</taxon>
    </lineage>
</organism>
<feature type="compositionally biased region" description="Polar residues" evidence="1">
    <location>
        <begin position="106"/>
        <end position="119"/>
    </location>
</feature>
<keyword evidence="3" id="KW-0282">Flagellum</keyword>
<feature type="region of interest" description="Disordered" evidence="1">
    <location>
        <begin position="20"/>
        <end position="39"/>
    </location>
</feature>
<keyword evidence="3" id="KW-0966">Cell projection</keyword>
<feature type="compositionally biased region" description="Basic and acidic residues" evidence="1">
    <location>
        <begin position="120"/>
        <end position="133"/>
    </location>
</feature>
<feature type="domain" description="Flagellar protein FlgJ N-terminal" evidence="2">
    <location>
        <begin position="60"/>
        <end position="107"/>
    </location>
</feature>
<evidence type="ECO:0000313" key="4">
    <source>
        <dbReference type="Proteomes" id="UP000231637"/>
    </source>
</evidence>
<dbReference type="InterPro" id="IPR019301">
    <property type="entry name" value="Flagellar_prot_FlgJ_N"/>
</dbReference>
<evidence type="ECO:0000256" key="1">
    <source>
        <dbReference type="SAM" id="MobiDB-lite"/>
    </source>
</evidence>
<sequence>MSDMTLSSARLAMAQNALQEHPQVGSAKKAGQPAGHEKDPALWEVSLKFEAMLMQQMMSAMRKTVPQDGVLSAGFANDIYTSMFDQAITETSSKSGSMGIAENIYRQMSSNQTNANPTSADRDTGNMPARPEE</sequence>